<comment type="caution">
    <text evidence="5">The sequence shown here is derived from an EMBL/GenBank/DDBJ whole genome shotgun (WGS) entry which is preliminary data.</text>
</comment>
<dbReference type="EMBL" id="PCXQ01000003">
    <property type="protein sequence ID" value="PJE51301.1"/>
    <property type="molecule type" value="Genomic_DNA"/>
</dbReference>
<dbReference type="PANTHER" id="PTHR23089">
    <property type="entry name" value="HISTIDINE TRIAD HIT PROTEIN"/>
    <property type="match status" value="1"/>
</dbReference>
<evidence type="ECO:0000256" key="3">
    <source>
        <dbReference type="PROSITE-ProRule" id="PRU00464"/>
    </source>
</evidence>
<gene>
    <name evidence="5" type="ORF">COV29_00920</name>
</gene>
<dbReference type="PRINTS" id="PR00332">
    <property type="entry name" value="HISTRIAD"/>
</dbReference>
<organism evidence="5 6">
    <name type="scientific">Candidatus Yanofskybacteria bacterium CG10_big_fil_rev_8_21_14_0_10_36_16</name>
    <dbReference type="NCBI Taxonomy" id="1975096"/>
    <lineage>
        <taxon>Bacteria</taxon>
        <taxon>Candidatus Yanofskyibacteriota</taxon>
    </lineage>
</organism>
<dbReference type="Proteomes" id="UP000228496">
    <property type="component" value="Unassembled WGS sequence"/>
</dbReference>
<accession>A0A2J0QAV7</accession>
<evidence type="ECO:0000313" key="5">
    <source>
        <dbReference type="EMBL" id="PJE51301.1"/>
    </source>
</evidence>
<protein>
    <submittedName>
        <fullName evidence="5">Histidine triad nucleotide-binding protein</fullName>
    </submittedName>
</protein>
<feature type="short sequence motif" description="Histidine triad motif" evidence="2 3">
    <location>
        <begin position="98"/>
        <end position="102"/>
    </location>
</feature>
<evidence type="ECO:0000256" key="1">
    <source>
        <dbReference type="PIRSR" id="PIRSR601310-1"/>
    </source>
</evidence>
<dbReference type="InterPro" id="IPR036265">
    <property type="entry name" value="HIT-like_sf"/>
</dbReference>
<evidence type="ECO:0000256" key="2">
    <source>
        <dbReference type="PIRSR" id="PIRSR601310-3"/>
    </source>
</evidence>
<dbReference type="Pfam" id="PF01230">
    <property type="entry name" value="HIT"/>
    <property type="match status" value="1"/>
</dbReference>
<feature type="domain" description="HIT" evidence="4">
    <location>
        <begin position="4"/>
        <end position="114"/>
    </location>
</feature>
<dbReference type="AlphaFoldDB" id="A0A2J0QAV7"/>
<dbReference type="PROSITE" id="PS51084">
    <property type="entry name" value="HIT_2"/>
    <property type="match status" value="1"/>
</dbReference>
<proteinExistence type="predicted"/>
<sequence length="116" mass="12918">MSDIFCKIISGEVNAEKIDEGENWIAIHDIHPVAPVHALIIPKKHGPLRDYENEEDGKLMGRLILAANRVATKLGLDKDGYRLIINYGEDSQAHVLDHLHIHLLGGKKLGSKIIQN</sequence>
<dbReference type="Gene3D" id="3.30.428.10">
    <property type="entry name" value="HIT-like"/>
    <property type="match status" value="1"/>
</dbReference>
<evidence type="ECO:0000313" key="6">
    <source>
        <dbReference type="Proteomes" id="UP000228496"/>
    </source>
</evidence>
<reference evidence="5 6" key="1">
    <citation type="submission" date="2017-09" db="EMBL/GenBank/DDBJ databases">
        <title>Depth-based differentiation of microbial function through sediment-hosted aquifers and enrichment of novel symbionts in the deep terrestrial subsurface.</title>
        <authorList>
            <person name="Probst A.J."/>
            <person name="Ladd B."/>
            <person name="Jarett J.K."/>
            <person name="Geller-Mcgrath D.E."/>
            <person name="Sieber C.M."/>
            <person name="Emerson J.B."/>
            <person name="Anantharaman K."/>
            <person name="Thomas B.C."/>
            <person name="Malmstrom R."/>
            <person name="Stieglmeier M."/>
            <person name="Klingl A."/>
            <person name="Woyke T."/>
            <person name="Ryan C.M."/>
            <person name="Banfield J.F."/>
        </authorList>
    </citation>
    <scope>NUCLEOTIDE SEQUENCE [LARGE SCALE GENOMIC DNA]</scope>
    <source>
        <strain evidence="5">CG10_big_fil_rev_8_21_14_0_10_36_16</strain>
    </source>
</reference>
<dbReference type="SUPFAM" id="SSF54197">
    <property type="entry name" value="HIT-like"/>
    <property type="match status" value="1"/>
</dbReference>
<dbReference type="InterPro" id="IPR001310">
    <property type="entry name" value="Histidine_triad_HIT"/>
</dbReference>
<dbReference type="GO" id="GO:0003824">
    <property type="term" value="F:catalytic activity"/>
    <property type="evidence" value="ECO:0007669"/>
    <property type="project" value="InterPro"/>
</dbReference>
<feature type="active site" description="Tele-AMP-histidine intermediate" evidence="1">
    <location>
        <position position="100"/>
    </location>
</feature>
<evidence type="ECO:0000259" key="4">
    <source>
        <dbReference type="PROSITE" id="PS51084"/>
    </source>
</evidence>
<dbReference type="InterPro" id="IPR011146">
    <property type="entry name" value="HIT-like"/>
</dbReference>
<name>A0A2J0QAV7_9BACT</name>